<sequence length="149" mass="15602">MDAPTDLNEPVGAPPPAADLRGQLDIDLAGQSYRLRPSYEAIIKVERELGRGLIQLSSQADLGALSLGDVGTIVTRLIQADDDRAARWSTARVGQLVYAEQGGLDRMQAMLAIVLAEAATGGCTAEGELRPGEAMTLGTTAIPDVASQD</sequence>
<name>A0ABX0XMD6_9SPHN</name>
<dbReference type="InterPro" id="IPR021791">
    <property type="entry name" value="Phage_TAC_11"/>
</dbReference>
<gene>
    <name evidence="1" type="ORF">GGR88_001334</name>
</gene>
<organism evidence="1 2">
    <name type="scientific">Sphingomonas jejuensis</name>
    <dbReference type="NCBI Taxonomy" id="904715"/>
    <lineage>
        <taxon>Bacteria</taxon>
        <taxon>Pseudomonadati</taxon>
        <taxon>Pseudomonadota</taxon>
        <taxon>Alphaproteobacteria</taxon>
        <taxon>Sphingomonadales</taxon>
        <taxon>Sphingomonadaceae</taxon>
        <taxon>Sphingomonas</taxon>
    </lineage>
</organism>
<evidence type="ECO:0000313" key="2">
    <source>
        <dbReference type="Proteomes" id="UP000734218"/>
    </source>
</evidence>
<proteinExistence type="predicted"/>
<keyword evidence="2" id="KW-1185">Reference proteome</keyword>
<protein>
    <recommendedName>
        <fullName evidence="3">Tail assembly chaperone</fullName>
    </recommendedName>
</protein>
<evidence type="ECO:0008006" key="3">
    <source>
        <dbReference type="Google" id="ProtNLM"/>
    </source>
</evidence>
<dbReference type="EMBL" id="JAATJE010000001">
    <property type="protein sequence ID" value="NJC33860.1"/>
    <property type="molecule type" value="Genomic_DNA"/>
</dbReference>
<dbReference type="Pfam" id="PF11836">
    <property type="entry name" value="Phage_TAC_11"/>
    <property type="match status" value="1"/>
</dbReference>
<dbReference type="RefSeq" id="WP_167953789.1">
    <property type="nucleotide sequence ID" value="NZ_JAATJE010000001.1"/>
</dbReference>
<reference evidence="1 2" key="1">
    <citation type="submission" date="2020-03" db="EMBL/GenBank/DDBJ databases">
        <title>Genomic Encyclopedia of Type Strains, Phase IV (KMG-IV): sequencing the most valuable type-strain genomes for metagenomic binning, comparative biology and taxonomic classification.</title>
        <authorList>
            <person name="Goeker M."/>
        </authorList>
    </citation>
    <scope>NUCLEOTIDE SEQUENCE [LARGE SCALE GENOMIC DNA]</scope>
    <source>
        <strain evidence="1 2">DSM 27651</strain>
    </source>
</reference>
<accession>A0ABX0XMD6</accession>
<comment type="caution">
    <text evidence="1">The sequence shown here is derived from an EMBL/GenBank/DDBJ whole genome shotgun (WGS) entry which is preliminary data.</text>
</comment>
<dbReference type="Proteomes" id="UP000734218">
    <property type="component" value="Unassembled WGS sequence"/>
</dbReference>
<evidence type="ECO:0000313" key="1">
    <source>
        <dbReference type="EMBL" id="NJC33860.1"/>
    </source>
</evidence>